<dbReference type="GO" id="GO:1990165">
    <property type="term" value="F:single-strand break-containing DNA binding"/>
    <property type="evidence" value="ECO:0007669"/>
    <property type="project" value="TreeGrafter"/>
</dbReference>
<dbReference type="Pfam" id="PF11969">
    <property type="entry name" value="DcpS_C"/>
    <property type="match status" value="1"/>
</dbReference>
<feature type="compositionally biased region" description="Polar residues" evidence="1">
    <location>
        <begin position="50"/>
        <end position="60"/>
    </location>
</feature>
<dbReference type="GO" id="GO:0030983">
    <property type="term" value="F:mismatched DNA binding"/>
    <property type="evidence" value="ECO:0007669"/>
    <property type="project" value="TreeGrafter"/>
</dbReference>
<proteinExistence type="predicted"/>
<reference evidence="3 4" key="1">
    <citation type="submission" date="2019-10" db="EMBL/GenBank/DDBJ databases">
        <authorList>
            <person name="Palmer J.M."/>
        </authorList>
    </citation>
    <scope>NUCLEOTIDE SEQUENCE [LARGE SCALE GENOMIC DNA]</scope>
    <source>
        <strain evidence="3 4">TWF694</strain>
    </source>
</reference>
<sequence>MATSHLNLNKHALSTTTANMTGEDKDGDKDGRSSKRLKKTAIVDNEETQSDSSRAETPQPLQVAKQDLSKPVKKNAFDEIMSKKPKPPPQPIQPSRPPNSRNPYALNSDPRSNLSLYLLNPPTSCPPGTLLFHTPSFVIIKDAFPKATVHALILPRDLKITHEHPIHILNSNPDLLASIRAISIQTRDILAKQLAVIHRHTSQTEITRQKAFEKMEDRAVTDPSFDPDSDENMAALPPHRDWAKTIKIGVHSRPSMSNFHVHVISEDMHSNSLKKKAHYNSFNSDFFVPLDDFPFEDVEGDVRIPGVKEGAMGGELKGDMRCWKCKRNFRNKFKELKEHLELEYDDWKRI</sequence>
<dbReference type="PANTHER" id="PTHR12486">
    <property type="entry name" value="APRATAXIN-RELATED"/>
    <property type="match status" value="1"/>
</dbReference>
<dbReference type="Proteomes" id="UP001365542">
    <property type="component" value="Unassembled WGS sequence"/>
</dbReference>
<dbReference type="PANTHER" id="PTHR12486:SF4">
    <property type="entry name" value="APRATAXIN"/>
    <property type="match status" value="1"/>
</dbReference>
<name>A0AAV9XJ43_9PEZI</name>
<feature type="domain" description="Aprataxin C2HE/C2H2/C2HC zinc finger" evidence="2">
    <location>
        <begin position="283"/>
        <end position="345"/>
    </location>
</feature>
<dbReference type="InterPro" id="IPR032566">
    <property type="entry name" value="Znf-C2HE"/>
</dbReference>
<dbReference type="EMBL" id="JAVHJO010000003">
    <property type="protein sequence ID" value="KAK6541981.1"/>
    <property type="molecule type" value="Genomic_DNA"/>
</dbReference>
<feature type="compositionally biased region" description="Polar residues" evidence="1">
    <location>
        <begin position="1"/>
        <end position="20"/>
    </location>
</feature>
<comment type="caution">
    <text evidence="3">The sequence shown here is derived from an EMBL/GenBank/DDBJ whole genome shotgun (WGS) entry which is preliminary data.</text>
</comment>
<dbReference type="GO" id="GO:0005634">
    <property type="term" value="C:nucleus"/>
    <property type="evidence" value="ECO:0007669"/>
    <property type="project" value="TreeGrafter"/>
</dbReference>
<evidence type="ECO:0000259" key="2">
    <source>
        <dbReference type="Pfam" id="PF16278"/>
    </source>
</evidence>
<feature type="compositionally biased region" description="Basic and acidic residues" evidence="1">
    <location>
        <begin position="67"/>
        <end position="82"/>
    </location>
</feature>
<dbReference type="SUPFAM" id="SSF54197">
    <property type="entry name" value="HIT-like"/>
    <property type="match status" value="1"/>
</dbReference>
<dbReference type="Gene3D" id="3.30.428.10">
    <property type="entry name" value="HIT-like"/>
    <property type="match status" value="1"/>
</dbReference>
<dbReference type="GO" id="GO:0000012">
    <property type="term" value="P:single strand break repair"/>
    <property type="evidence" value="ECO:0007669"/>
    <property type="project" value="TreeGrafter"/>
</dbReference>
<evidence type="ECO:0000313" key="4">
    <source>
        <dbReference type="Proteomes" id="UP001365542"/>
    </source>
</evidence>
<feature type="compositionally biased region" description="Basic and acidic residues" evidence="1">
    <location>
        <begin position="22"/>
        <end position="33"/>
    </location>
</feature>
<evidence type="ECO:0000256" key="1">
    <source>
        <dbReference type="SAM" id="MobiDB-lite"/>
    </source>
</evidence>
<organism evidence="3 4">
    <name type="scientific">Orbilia ellipsospora</name>
    <dbReference type="NCBI Taxonomy" id="2528407"/>
    <lineage>
        <taxon>Eukaryota</taxon>
        <taxon>Fungi</taxon>
        <taxon>Dikarya</taxon>
        <taxon>Ascomycota</taxon>
        <taxon>Pezizomycotina</taxon>
        <taxon>Orbiliomycetes</taxon>
        <taxon>Orbiliales</taxon>
        <taxon>Orbiliaceae</taxon>
        <taxon>Orbilia</taxon>
    </lineage>
</organism>
<evidence type="ECO:0000313" key="3">
    <source>
        <dbReference type="EMBL" id="KAK6541981.1"/>
    </source>
</evidence>
<feature type="compositionally biased region" description="Pro residues" evidence="1">
    <location>
        <begin position="87"/>
        <end position="97"/>
    </location>
</feature>
<protein>
    <submittedName>
        <fullName evidence="3">Aprataxin-like protein</fullName>
    </submittedName>
</protein>
<accession>A0AAV9XJ43</accession>
<dbReference type="Pfam" id="PF16278">
    <property type="entry name" value="zf-C2HE"/>
    <property type="match status" value="1"/>
</dbReference>
<dbReference type="InterPro" id="IPR036265">
    <property type="entry name" value="HIT-like_sf"/>
</dbReference>
<dbReference type="GO" id="GO:0033699">
    <property type="term" value="F:DNA 5'-adenosine monophosphate hydrolase activity"/>
    <property type="evidence" value="ECO:0007669"/>
    <property type="project" value="TreeGrafter"/>
</dbReference>
<dbReference type="AlphaFoldDB" id="A0AAV9XJ43"/>
<feature type="region of interest" description="Disordered" evidence="1">
    <location>
        <begin position="1"/>
        <end position="108"/>
    </location>
</feature>
<gene>
    <name evidence="3" type="primary">HNT3</name>
    <name evidence="3" type="ORF">TWF694_007754</name>
</gene>
<dbReference type="GO" id="GO:0003697">
    <property type="term" value="F:single-stranded DNA binding"/>
    <property type="evidence" value="ECO:0007669"/>
    <property type="project" value="TreeGrafter"/>
</dbReference>
<keyword evidence="4" id="KW-1185">Reference proteome</keyword>
<dbReference type="GO" id="GO:0003725">
    <property type="term" value="F:double-stranded RNA binding"/>
    <property type="evidence" value="ECO:0007669"/>
    <property type="project" value="TreeGrafter"/>
</dbReference>